<dbReference type="AlphaFoldDB" id="A0A0L8V6J1"/>
<sequence>MNDVFLLDSFKHDAKRLIKKYRSLKHELEAFISETESKGAQGVALGGGLFKARLAVRSKGKGKSGGMRIVSYQEIILASENNVIYLVAIYDKSEVSSIDSKHINQILKNFGAR</sequence>
<dbReference type="OrthoDB" id="1364255at2"/>
<evidence type="ECO:0000313" key="2">
    <source>
        <dbReference type="EMBL" id="KOH44059.1"/>
    </source>
</evidence>
<reference evidence="3" key="1">
    <citation type="submission" date="2015-07" db="EMBL/GenBank/DDBJ databases">
        <title>Genome sequencing of Sunxiuqinia dokdonensis strain SK.</title>
        <authorList>
            <person name="Ahn S."/>
            <person name="Kim B.-C."/>
        </authorList>
    </citation>
    <scope>NUCLEOTIDE SEQUENCE [LARGE SCALE GENOMIC DNA]</scope>
    <source>
        <strain evidence="3">SK</strain>
    </source>
</reference>
<keyword evidence="1" id="KW-0175">Coiled coil</keyword>
<protein>
    <recommendedName>
        <fullName evidence="4">Toxin RelE</fullName>
    </recommendedName>
</protein>
<proteinExistence type="predicted"/>
<gene>
    <name evidence="2" type="ORF">NC99_30520</name>
</gene>
<dbReference type="STRING" id="1409788.NC99_30520"/>
<name>A0A0L8V6J1_9BACT</name>
<evidence type="ECO:0000313" key="3">
    <source>
        <dbReference type="Proteomes" id="UP000036958"/>
    </source>
</evidence>
<evidence type="ECO:0000256" key="1">
    <source>
        <dbReference type="SAM" id="Coils"/>
    </source>
</evidence>
<organism evidence="2 3">
    <name type="scientific">Sunxiuqinia dokdonensis</name>
    <dbReference type="NCBI Taxonomy" id="1409788"/>
    <lineage>
        <taxon>Bacteria</taxon>
        <taxon>Pseudomonadati</taxon>
        <taxon>Bacteroidota</taxon>
        <taxon>Bacteroidia</taxon>
        <taxon>Marinilabiliales</taxon>
        <taxon>Prolixibacteraceae</taxon>
        <taxon>Sunxiuqinia</taxon>
    </lineage>
</organism>
<dbReference type="InterPro" id="IPR009387">
    <property type="entry name" value="HigB-2"/>
</dbReference>
<comment type="caution">
    <text evidence="2">The sequence shown here is derived from an EMBL/GenBank/DDBJ whole genome shotgun (WGS) entry which is preliminary data.</text>
</comment>
<keyword evidence="3" id="KW-1185">Reference proteome</keyword>
<feature type="coiled-coil region" evidence="1">
    <location>
        <begin position="7"/>
        <end position="34"/>
    </location>
</feature>
<accession>A0A0L8V6J1</accession>
<dbReference type="Pfam" id="PF06296">
    <property type="entry name" value="RelE"/>
    <property type="match status" value="1"/>
</dbReference>
<dbReference type="Proteomes" id="UP000036958">
    <property type="component" value="Unassembled WGS sequence"/>
</dbReference>
<dbReference type="EMBL" id="LGIA01000171">
    <property type="protein sequence ID" value="KOH44059.1"/>
    <property type="molecule type" value="Genomic_DNA"/>
</dbReference>
<evidence type="ECO:0008006" key="4">
    <source>
        <dbReference type="Google" id="ProtNLM"/>
    </source>
</evidence>
<dbReference type="RefSeq" id="WP_053184776.1">
    <property type="nucleotide sequence ID" value="NZ_LGIA01000171.1"/>
</dbReference>